<accession>A0ACC2Q2Z9</accession>
<evidence type="ECO:0000313" key="2">
    <source>
        <dbReference type="Proteomes" id="UP001231649"/>
    </source>
</evidence>
<dbReference type="EMBL" id="CM056806">
    <property type="protein sequence ID" value="KAJ8704836.1"/>
    <property type="molecule type" value="Genomic_DNA"/>
</dbReference>
<gene>
    <name evidence="1" type="ORF">PYW08_012156</name>
</gene>
<name>A0ACC2Q2Z9_9NEOP</name>
<dbReference type="Proteomes" id="UP001231649">
    <property type="component" value="Chromosome 30"/>
</dbReference>
<comment type="caution">
    <text evidence="1">The sequence shown here is derived from an EMBL/GenBank/DDBJ whole genome shotgun (WGS) entry which is preliminary data.</text>
</comment>
<sequence>MSSRTSRKAAHPRAKAPEPIITRTKSAQQRKKLKEKEDKKPEKPELTKPETKSTKNVKTVKRPQESLLKVPIVIDADEFGQVEYYPNMLKRDVPAKKIMLKPKHNFKVIASTNKRKLATPQKGLKSPSSKPDPPQNSKTPRGSKKPIRTCSSPELSMQDMVRMMEETRSLSDEDFMEILTCPSPVWWEDPPDGGFDEDSIHTKLPEPPPEKTTTNKKRKIVINPLSNNSNKIVTNKQNIEQKNKTTDEKFVKKKQKLENILGNIKKKTEKVKIEEKTDNQTHRKLSESEGDFSDLSFNEEEILKNLEEMDIPIEKPAEINNIKSETDDIEIKEEKIDEKSQISSKNENVDREILSIEIKKEIKDEFLIRSPVFRGDFDNDDNIDEISSIKKSDEVVILDSHLNSSDDLNNKFSFKGKLISANTSNDVVPNKKTKDLSEFITVYKITPDKLKTESYSDKIKFESTKPIKLETMTGKLNNFFKHCKSSMRLKKIENAVPISLTDSAENEKIDLDDEKTRLKPCDYCVEKSGKVSVDFSCDKCEMAPILPCGLCNFVADTREIYKKHVSSCKDVARISWSHNYLLNQT</sequence>
<protein>
    <submittedName>
        <fullName evidence="1">Uncharacterized protein</fullName>
    </submittedName>
</protein>
<evidence type="ECO:0000313" key="1">
    <source>
        <dbReference type="EMBL" id="KAJ8704836.1"/>
    </source>
</evidence>
<organism evidence="1 2">
    <name type="scientific">Mythimna loreyi</name>
    <dbReference type="NCBI Taxonomy" id="667449"/>
    <lineage>
        <taxon>Eukaryota</taxon>
        <taxon>Metazoa</taxon>
        <taxon>Ecdysozoa</taxon>
        <taxon>Arthropoda</taxon>
        <taxon>Hexapoda</taxon>
        <taxon>Insecta</taxon>
        <taxon>Pterygota</taxon>
        <taxon>Neoptera</taxon>
        <taxon>Endopterygota</taxon>
        <taxon>Lepidoptera</taxon>
        <taxon>Glossata</taxon>
        <taxon>Ditrysia</taxon>
        <taxon>Noctuoidea</taxon>
        <taxon>Noctuidae</taxon>
        <taxon>Noctuinae</taxon>
        <taxon>Hadenini</taxon>
        <taxon>Mythimna</taxon>
    </lineage>
</organism>
<proteinExistence type="predicted"/>
<reference evidence="1" key="1">
    <citation type="submission" date="2023-03" db="EMBL/GenBank/DDBJ databases">
        <title>Chromosome-level genomes of two armyworms, Mythimna separata and Mythimna loreyi, provide insights into the biosynthesis and reception of sex pheromones.</title>
        <authorList>
            <person name="Zhao H."/>
        </authorList>
    </citation>
    <scope>NUCLEOTIDE SEQUENCE</scope>
    <source>
        <strain evidence="1">BeijingLab</strain>
    </source>
</reference>
<keyword evidence="2" id="KW-1185">Reference proteome</keyword>